<dbReference type="PANTHER" id="PTHR35093:SF8">
    <property type="entry name" value="OUTER MEMBRANE PROTEIN NMB0088-RELATED"/>
    <property type="match status" value="1"/>
</dbReference>
<keyword evidence="6" id="KW-0472">Membrane</keyword>
<evidence type="ECO:0000256" key="6">
    <source>
        <dbReference type="ARBA" id="ARBA00023136"/>
    </source>
</evidence>
<evidence type="ECO:0000256" key="4">
    <source>
        <dbReference type="ARBA" id="ARBA00022692"/>
    </source>
</evidence>
<keyword evidence="4" id="KW-0812">Transmembrane</keyword>
<sequence>MPKTPLFTKGPTSCLAIAILSAGGSFPTQASMGNIGTTYGVMAADVATAQSLSMFNDQVSATYYNPAYLTKDPRGELTLGLLHAEQELRADGPLRDGDVLADSPSQHVLIGMKTNLSSLTRFKHPIYFGFIAGVEKYGKELLAFSSNTSESGQFMEYGREPLFLNIGGATNIWRGIDAGISARVTLEATAKLDTLSNLAGETRRERLSVNAEPSVKSILSTSIDWGKTFCPESGCWLSGWETALAYRAESSASTSIDANVIVDQTIPDPGLALAVTTIDSFQPEIWVVGTQYKGDGWRIGGSVEQQNWSGLEDKFTSDTIKDQNSLSPAARMQFEDTLTPRLGGEYMLNDNFTFRAGVAYEESPLKTTRNPEINYLDTDKISVGLGLSATYNRTRLLAYPVRVDLGYQYQMLQERDFTIVDFNGNEEDVTADGDIHVFSGSITLRF</sequence>
<comment type="caution">
    <text evidence="9">The sequence shown here is derived from an EMBL/GenBank/DDBJ whole genome shotgun (WGS) entry which is preliminary data.</text>
</comment>
<reference evidence="9 10" key="1">
    <citation type="submission" date="2018-06" db="EMBL/GenBank/DDBJ databases">
        <title>Freshwater and sediment microbial communities from various areas in North America, analyzing microbe dynamics in response to fracking.</title>
        <authorList>
            <person name="Lamendella R."/>
        </authorList>
    </citation>
    <scope>NUCLEOTIDE SEQUENCE [LARGE SCALE GENOMIC DNA]</scope>
    <source>
        <strain evidence="9 10">114J</strain>
    </source>
</reference>
<evidence type="ECO:0000256" key="3">
    <source>
        <dbReference type="ARBA" id="ARBA00022452"/>
    </source>
</evidence>
<dbReference type="Proteomes" id="UP000252995">
    <property type="component" value="Unassembled WGS sequence"/>
</dbReference>
<dbReference type="GO" id="GO:0015483">
    <property type="term" value="F:long-chain fatty acid transporting porin activity"/>
    <property type="evidence" value="ECO:0007669"/>
    <property type="project" value="TreeGrafter"/>
</dbReference>
<keyword evidence="5 8" id="KW-0732">Signal</keyword>
<gene>
    <name evidence="9" type="ORF">DET50_11870</name>
</gene>
<dbReference type="SUPFAM" id="SSF56935">
    <property type="entry name" value="Porins"/>
    <property type="match status" value="1"/>
</dbReference>
<accession>A0A366GK62</accession>
<evidence type="ECO:0000256" key="1">
    <source>
        <dbReference type="ARBA" id="ARBA00004571"/>
    </source>
</evidence>
<feature type="signal peptide" evidence="8">
    <location>
        <begin position="1"/>
        <end position="30"/>
    </location>
</feature>
<evidence type="ECO:0000256" key="5">
    <source>
        <dbReference type="ARBA" id="ARBA00022729"/>
    </source>
</evidence>
<comment type="similarity">
    <text evidence="2">Belongs to the OmpP1/FadL family.</text>
</comment>
<name>A0A366GK62_9GAMM</name>
<protein>
    <submittedName>
        <fullName evidence="9">Long-subunit fatty acid transport protein</fullName>
    </submittedName>
</protein>
<evidence type="ECO:0000256" key="7">
    <source>
        <dbReference type="ARBA" id="ARBA00023237"/>
    </source>
</evidence>
<evidence type="ECO:0000256" key="2">
    <source>
        <dbReference type="ARBA" id="ARBA00008163"/>
    </source>
</evidence>
<dbReference type="GO" id="GO:0009279">
    <property type="term" value="C:cell outer membrane"/>
    <property type="evidence" value="ECO:0007669"/>
    <property type="project" value="UniProtKB-SubCell"/>
</dbReference>
<dbReference type="RefSeq" id="WP_036219378.1">
    <property type="nucleotide sequence ID" value="NZ_QNRO01000018.1"/>
</dbReference>
<dbReference type="EMBL" id="QNRO01000018">
    <property type="protein sequence ID" value="RBP26488.1"/>
    <property type="molecule type" value="Genomic_DNA"/>
</dbReference>
<dbReference type="NCBIfam" id="NF041571">
    <property type="entry name" value="alkn_up_AupA"/>
    <property type="match status" value="1"/>
</dbReference>
<keyword evidence="3" id="KW-1134">Transmembrane beta strand</keyword>
<proteinExistence type="inferred from homology"/>
<comment type="subcellular location">
    <subcellularLocation>
        <location evidence="1">Cell outer membrane</location>
        <topology evidence="1">Multi-pass membrane protein</topology>
    </subcellularLocation>
</comment>
<dbReference type="PANTHER" id="PTHR35093">
    <property type="entry name" value="OUTER MEMBRANE PROTEIN NMB0088-RELATED"/>
    <property type="match status" value="1"/>
</dbReference>
<feature type="chain" id="PRO_5016760384" evidence="8">
    <location>
        <begin position="31"/>
        <end position="446"/>
    </location>
</feature>
<evidence type="ECO:0000313" key="9">
    <source>
        <dbReference type="EMBL" id="RBP26488.1"/>
    </source>
</evidence>
<dbReference type="InterPro" id="IPR053599">
    <property type="entry name" value="Alkane_Uptake_OmpP1/FadL"/>
</dbReference>
<evidence type="ECO:0000313" key="10">
    <source>
        <dbReference type="Proteomes" id="UP000252995"/>
    </source>
</evidence>
<organism evidence="9 10">
    <name type="scientific">Marinobacter pelagius</name>
    <dbReference type="NCBI Taxonomy" id="379482"/>
    <lineage>
        <taxon>Bacteria</taxon>
        <taxon>Pseudomonadati</taxon>
        <taxon>Pseudomonadota</taxon>
        <taxon>Gammaproteobacteria</taxon>
        <taxon>Pseudomonadales</taxon>
        <taxon>Marinobacteraceae</taxon>
        <taxon>Marinobacter</taxon>
    </lineage>
</organism>
<evidence type="ECO:0000256" key="8">
    <source>
        <dbReference type="SAM" id="SignalP"/>
    </source>
</evidence>
<keyword evidence="7" id="KW-0998">Cell outer membrane</keyword>
<dbReference type="OrthoDB" id="6079686at2"/>
<dbReference type="AlphaFoldDB" id="A0A366GK62"/>
<dbReference type="Pfam" id="PF03349">
    <property type="entry name" value="Toluene_X"/>
    <property type="match status" value="1"/>
</dbReference>
<dbReference type="InterPro" id="IPR005017">
    <property type="entry name" value="OMPP1/FadL/TodX"/>
</dbReference>
<dbReference type="Gene3D" id="2.40.160.60">
    <property type="entry name" value="Outer membrane protein transport protein (OMPP1/FadL/TodX)"/>
    <property type="match status" value="1"/>
</dbReference>